<keyword evidence="7" id="KW-1185">Reference proteome</keyword>
<keyword evidence="4" id="KW-0106">Calcium</keyword>
<comment type="similarity">
    <text evidence="1">Belongs to the sulfatase family.</text>
</comment>
<evidence type="ECO:0000256" key="3">
    <source>
        <dbReference type="ARBA" id="ARBA00022801"/>
    </source>
</evidence>
<dbReference type="EMBL" id="CAJVAS010000003">
    <property type="protein sequence ID" value="CAG7607439.1"/>
    <property type="molecule type" value="Genomic_DNA"/>
</dbReference>
<dbReference type="RefSeq" id="WP_218090787.1">
    <property type="nucleotide sequence ID" value="NZ_CAJVAS010000003.1"/>
</dbReference>
<evidence type="ECO:0000259" key="5">
    <source>
        <dbReference type="Pfam" id="PF00884"/>
    </source>
</evidence>
<feature type="domain" description="Sulfatase N-terminal" evidence="5">
    <location>
        <begin position="6"/>
        <end position="335"/>
    </location>
</feature>
<dbReference type="Proteomes" id="UP000693672">
    <property type="component" value="Unassembled WGS sequence"/>
</dbReference>
<comment type="caution">
    <text evidence="6">The sequence shown here is derived from an EMBL/GenBank/DDBJ whole genome shotgun (WGS) entry which is preliminary data.</text>
</comment>
<dbReference type="GO" id="GO:0046872">
    <property type="term" value="F:metal ion binding"/>
    <property type="evidence" value="ECO:0007669"/>
    <property type="project" value="UniProtKB-KW"/>
</dbReference>
<evidence type="ECO:0000256" key="2">
    <source>
        <dbReference type="ARBA" id="ARBA00022723"/>
    </source>
</evidence>
<dbReference type="InterPro" id="IPR000917">
    <property type="entry name" value="Sulfatase_N"/>
</dbReference>
<name>A0A916JX53_9BACL</name>
<dbReference type="EC" id="3.1.6.-" evidence="6"/>
<dbReference type="CDD" id="cd16034">
    <property type="entry name" value="sulfatase_like"/>
    <property type="match status" value="1"/>
</dbReference>
<evidence type="ECO:0000256" key="4">
    <source>
        <dbReference type="ARBA" id="ARBA00022837"/>
    </source>
</evidence>
<organism evidence="6 7">
    <name type="scientific">Paenibacillus solanacearum</name>
    <dbReference type="NCBI Taxonomy" id="2048548"/>
    <lineage>
        <taxon>Bacteria</taxon>
        <taxon>Bacillati</taxon>
        <taxon>Bacillota</taxon>
        <taxon>Bacilli</taxon>
        <taxon>Bacillales</taxon>
        <taxon>Paenibacillaceae</taxon>
        <taxon>Paenibacillus</taxon>
    </lineage>
</organism>
<sequence length="466" mass="52883">MAAKRPNLLFVFPDQWRKQAVGFRQEDDVLTPNIDRFAHESLSLDHAISCFPLCSPNRSVMLTGRYPLATGVTTNCKLGLPVKLGDEEHTIGSVLKQEGYQTGYIGKWHLDVPEQSHEAEPASGARHWDAYIPPGPRRFGFDFWYAYNAFDKHMRPHYWRDTPEMIEPNRWSTAHETDVAIDFIRGRDRDRPFCLFVSWNPPHQPFEQVPDDYKAMYADRPLKLRPNVKDEGIAQAEKHQQDYFAAVTATDDQFGRLLAALEQEGLSDDTIVVLTSDHGEMMGSHGWMEHKNVWYEESIAVPFLIRYPGCVKEGTDPLLFNSADIVPTLLGLMDVDVPDEIRSRLQGTDYSPVFGGKESETPVDRPSSAFICHYPGGVEEHRKAKEQGLDINAYGWRGIRTERYTYVAQKSFGSASAARLLFDNEADPYQMHPQKLTAAPHDGEAKALEAQLQAWLSKLQDPFSLV</sequence>
<evidence type="ECO:0000256" key="1">
    <source>
        <dbReference type="ARBA" id="ARBA00008779"/>
    </source>
</evidence>
<dbReference type="InterPro" id="IPR050738">
    <property type="entry name" value="Sulfatase"/>
</dbReference>
<dbReference type="AlphaFoldDB" id="A0A916JX53"/>
<accession>A0A916JX53</accession>
<gene>
    <name evidence="6" type="ORF">PAESOLCIP111_00958</name>
</gene>
<evidence type="ECO:0000313" key="6">
    <source>
        <dbReference type="EMBL" id="CAG7607439.1"/>
    </source>
</evidence>
<proteinExistence type="inferred from homology"/>
<keyword evidence="3 6" id="KW-0378">Hydrolase</keyword>
<dbReference type="PANTHER" id="PTHR42693">
    <property type="entry name" value="ARYLSULFATASE FAMILY MEMBER"/>
    <property type="match status" value="1"/>
</dbReference>
<keyword evidence="2" id="KW-0479">Metal-binding</keyword>
<dbReference type="PROSITE" id="PS00149">
    <property type="entry name" value="SULFATASE_2"/>
    <property type="match status" value="1"/>
</dbReference>
<dbReference type="Pfam" id="PF00884">
    <property type="entry name" value="Sulfatase"/>
    <property type="match status" value="1"/>
</dbReference>
<evidence type="ECO:0000313" key="7">
    <source>
        <dbReference type="Proteomes" id="UP000693672"/>
    </source>
</evidence>
<dbReference type="PANTHER" id="PTHR42693:SF53">
    <property type="entry name" value="ENDO-4-O-SULFATASE"/>
    <property type="match status" value="1"/>
</dbReference>
<dbReference type="InterPro" id="IPR024607">
    <property type="entry name" value="Sulfatase_CS"/>
</dbReference>
<protein>
    <submittedName>
        <fullName evidence="6">Endo-4-O-sulfatase</fullName>
        <ecNumber evidence="6">3.1.6.-</ecNumber>
    </submittedName>
</protein>
<dbReference type="GO" id="GO:0004065">
    <property type="term" value="F:arylsulfatase activity"/>
    <property type="evidence" value="ECO:0007669"/>
    <property type="project" value="TreeGrafter"/>
</dbReference>
<reference evidence="6" key="1">
    <citation type="submission" date="2021-06" db="EMBL/GenBank/DDBJ databases">
        <authorList>
            <person name="Criscuolo A."/>
        </authorList>
    </citation>
    <scope>NUCLEOTIDE SEQUENCE</scope>
    <source>
        <strain evidence="6">CIP111600</strain>
    </source>
</reference>